<comment type="caution">
    <text evidence="3">The sequence shown here is derived from an EMBL/GenBank/DDBJ whole genome shotgun (WGS) entry which is preliminary data.</text>
</comment>
<dbReference type="Pfam" id="PF20237">
    <property type="entry name" value="DUF6594"/>
    <property type="match status" value="1"/>
</dbReference>
<keyword evidence="1" id="KW-0472">Membrane</keyword>
<dbReference type="InterPro" id="IPR046529">
    <property type="entry name" value="DUF6594"/>
</dbReference>
<dbReference type="EMBL" id="JAXLQG010000008">
    <property type="protein sequence ID" value="KAK5536594.1"/>
    <property type="molecule type" value="Genomic_DNA"/>
</dbReference>
<evidence type="ECO:0000259" key="2">
    <source>
        <dbReference type="Pfam" id="PF20237"/>
    </source>
</evidence>
<keyword evidence="1" id="KW-1133">Transmembrane helix</keyword>
<dbReference type="PANTHER" id="PTHR34502">
    <property type="entry name" value="DUF6594 DOMAIN-CONTAINING PROTEIN-RELATED"/>
    <property type="match status" value="1"/>
</dbReference>
<sequence>MVRYSEIASLMADCPESVVFRRFQALSARINIFLQADLCNLEQELDEIVIRASQPSSSDKSMCNAEDLDVEWEIIHKSQTSLAREYRDKIAEAQRTLGTYYENISKWAEVRKFGSPSSTNHRWMKDWLLLKRPVEGPMNVKDMCPWMESPLAELLTLSPKLDSLDRWLAERWVPLWHNMVGERSKTLCNGEQTPDVEAQPTVVFRYTPKSLILVGDACTVLLSSAILVSSVVALNFTKATYLRLILISVFTTIFSSTLMFAARCRRFEVFAGTAAFCAVLIVFLQGVSSVMDH</sequence>
<organism evidence="3 4">
    <name type="scientific">Vermiconidia calcicola</name>
    <dbReference type="NCBI Taxonomy" id="1690605"/>
    <lineage>
        <taxon>Eukaryota</taxon>
        <taxon>Fungi</taxon>
        <taxon>Dikarya</taxon>
        <taxon>Ascomycota</taxon>
        <taxon>Pezizomycotina</taxon>
        <taxon>Dothideomycetes</taxon>
        <taxon>Dothideomycetidae</taxon>
        <taxon>Mycosphaerellales</taxon>
        <taxon>Extremaceae</taxon>
        <taxon>Vermiconidia</taxon>
    </lineage>
</organism>
<name>A0AAV9Q8K8_9PEZI</name>
<keyword evidence="1" id="KW-0812">Transmembrane</keyword>
<dbReference type="Proteomes" id="UP001345827">
    <property type="component" value="Unassembled WGS sequence"/>
</dbReference>
<evidence type="ECO:0000313" key="3">
    <source>
        <dbReference type="EMBL" id="KAK5536594.1"/>
    </source>
</evidence>
<feature type="transmembrane region" description="Helical" evidence="1">
    <location>
        <begin position="240"/>
        <end position="262"/>
    </location>
</feature>
<protein>
    <recommendedName>
        <fullName evidence="2">DUF6594 domain-containing protein</fullName>
    </recommendedName>
</protein>
<accession>A0AAV9Q8K8</accession>
<gene>
    <name evidence="3" type="ORF">LTR25_005268</name>
</gene>
<dbReference type="PANTHER" id="PTHR34502:SF5">
    <property type="entry name" value="DUF6594 DOMAIN-CONTAINING PROTEIN"/>
    <property type="match status" value="1"/>
</dbReference>
<proteinExistence type="predicted"/>
<feature type="transmembrane region" description="Helical" evidence="1">
    <location>
        <begin position="269"/>
        <end position="287"/>
    </location>
</feature>
<reference evidence="3 4" key="1">
    <citation type="submission" date="2023-06" db="EMBL/GenBank/DDBJ databases">
        <title>Black Yeasts Isolated from many extreme environments.</title>
        <authorList>
            <person name="Coleine C."/>
            <person name="Stajich J.E."/>
            <person name="Selbmann L."/>
        </authorList>
    </citation>
    <scope>NUCLEOTIDE SEQUENCE [LARGE SCALE GENOMIC DNA]</scope>
    <source>
        <strain evidence="3 4">CCFEE 5887</strain>
    </source>
</reference>
<feature type="transmembrane region" description="Helical" evidence="1">
    <location>
        <begin position="211"/>
        <end position="234"/>
    </location>
</feature>
<evidence type="ECO:0000313" key="4">
    <source>
        <dbReference type="Proteomes" id="UP001345827"/>
    </source>
</evidence>
<keyword evidence="4" id="KW-1185">Reference proteome</keyword>
<feature type="domain" description="DUF6594" evidence="2">
    <location>
        <begin position="4"/>
        <end position="280"/>
    </location>
</feature>
<evidence type="ECO:0000256" key="1">
    <source>
        <dbReference type="SAM" id="Phobius"/>
    </source>
</evidence>
<dbReference type="AlphaFoldDB" id="A0AAV9Q8K8"/>